<dbReference type="Pfam" id="PF12900">
    <property type="entry name" value="Pyridox_ox_2"/>
    <property type="match status" value="1"/>
</dbReference>
<dbReference type="RefSeq" id="WP_127344726.1">
    <property type="nucleotide sequence ID" value="NZ_RJJX01000027.1"/>
</dbReference>
<dbReference type="AlphaFoldDB" id="A0A434AFK1"/>
<dbReference type="PANTHER" id="PTHR34071">
    <property type="entry name" value="5-NITROIMIDAZOLE ANTIBIOTICS RESISTANCE PROTEIN, NIMA-FAMILY-RELATED PROTEIN-RELATED"/>
    <property type="match status" value="1"/>
</dbReference>
<dbReference type="OrthoDB" id="9794935at2"/>
<accession>A0A434AFK1</accession>
<reference evidence="1 2" key="1">
    <citation type="submission" date="2018-11" db="EMBL/GenBank/DDBJ databases">
        <title>Parancylomarina longa gen. nov., sp. nov., isolated from sediments of southern Okinawa.</title>
        <authorList>
            <person name="Fu T."/>
        </authorList>
    </citation>
    <scope>NUCLEOTIDE SEQUENCE [LARGE SCALE GENOMIC DNA]</scope>
    <source>
        <strain evidence="1 2">T3-2 S1-C</strain>
    </source>
</reference>
<keyword evidence="2" id="KW-1185">Reference proteome</keyword>
<dbReference type="Proteomes" id="UP000282985">
    <property type="component" value="Unassembled WGS sequence"/>
</dbReference>
<dbReference type="InterPro" id="IPR024747">
    <property type="entry name" value="Pyridox_Oxase-rel"/>
</dbReference>
<dbReference type="Gene3D" id="2.30.110.10">
    <property type="entry name" value="Electron Transport, Fmn-binding Protein, Chain A"/>
    <property type="match status" value="1"/>
</dbReference>
<dbReference type="EMBL" id="RJJX01000027">
    <property type="protein sequence ID" value="RUT73128.1"/>
    <property type="molecule type" value="Genomic_DNA"/>
</dbReference>
<dbReference type="PANTHER" id="PTHR34071:SF2">
    <property type="entry name" value="FLAVIN-NUCLEOTIDE-BINDING PROTEIN"/>
    <property type="match status" value="1"/>
</dbReference>
<name>A0A434AFK1_9BACT</name>
<evidence type="ECO:0000313" key="2">
    <source>
        <dbReference type="Proteomes" id="UP000282985"/>
    </source>
</evidence>
<evidence type="ECO:0000313" key="1">
    <source>
        <dbReference type="EMBL" id="RUT73128.1"/>
    </source>
</evidence>
<protein>
    <submittedName>
        <fullName evidence="1">Pyridoxamine 5'-phosphate oxidase family protein</fullName>
    </submittedName>
</protein>
<organism evidence="1 2">
    <name type="scientific">Ancylomarina longa</name>
    <dbReference type="NCBI Taxonomy" id="2487017"/>
    <lineage>
        <taxon>Bacteria</taxon>
        <taxon>Pseudomonadati</taxon>
        <taxon>Bacteroidota</taxon>
        <taxon>Bacteroidia</taxon>
        <taxon>Marinilabiliales</taxon>
        <taxon>Marinifilaceae</taxon>
        <taxon>Ancylomarina</taxon>
    </lineage>
</organism>
<gene>
    <name evidence="1" type="ORF">DLK05_14695</name>
</gene>
<dbReference type="InterPro" id="IPR012349">
    <property type="entry name" value="Split_barrel_FMN-bd"/>
</dbReference>
<proteinExistence type="predicted"/>
<dbReference type="SUPFAM" id="SSF50475">
    <property type="entry name" value="FMN-binding split barrel"/>
    <property type="match status" value="1"/>
</dbReference>
<comment type="caution">
    <text evidence="1">The sequence shown here is derived from an EMBL/GenBank/DDBJ whole genome shotgun (WGS) entry which is preliminary data.</text>
</comment>
<sequence length="174" mass="19920">MKTIFIKGKEQIEEIIQSCDICFVGVIDTEGKPYVVPMNFGFKEDYVYLHGTNFGKLIDSLKINPEVCITFCTPPELAYQDAHMACSYRMKGKSVVSRGRIEFINEIEQKVDALNILMGNYTNRAFKYSAPAVQNVEVYQMKVKEITAKEFGASHGNNFPWQIKRDQKKSQKDL</sequence>